<proteinExistence type="predicted"/>
<dbReference type="OrthoDB" id="7982946at2759"/>
<dbReference type="Proteomes" id="UP000037069">
    <property type="component" value="Unassembled WGS sequence"/>
</dbReference>
<accession>A0A0L0C6T5</accession>
<reference evidence="2 3" key="1">
    <citation type="journal article" date="2015" name="Nat. Commun.">
        <title>Lucilia cuprina genome unlocks parasitic fly biology to underpin future interventions.</title>
        <authorList>
            <person name="Anstead C.A."/>
            <person name="Korhonen P.K."/>
            <person name="Young N.D."/>
            <person name="Hall R.S."/>
            <person name="Jex A.R."/>
            <person name="Murali S.C."/>
            <person name="Hughes D.S."/>
            <person name="Lee S.F."/>
            <person name="Perry T."/>
            <person name="Stroehlein A.J."/>
            <person name="Ansell B.R."/>
            <person name="Breugelmans B."/>
            <person name="Hofmann A."/>
            <person name="Qu J."/>
            <person name="Dugan S."/>
            <person name="Lee S.L."/>
            <person name="Chao H."/>
            <person name="Dinh H."/>
            <person name="Han Y."/>
            <person name="Doddapaneni H.V."/>
            <person name="Worley K.C."/>
            <person name="Muzny D.M."/>
            <person name="Ioannidis P."/>
            <person name="Waterhouse R.M."/>
            <person name="Zdobnov E.M."/>
            <person name="James P.J."/>
            <person name="Bagnall N.H."/>
            <person name="Kotze A.C."/>
            <person name="Gibbs R.A."/>
            <person name="Richards S."/>
            <person name="Batterham P."/>
            <person name="Gasser R.B."/>
        </authorList>
    </citation>
    <scope>NUCLEOTIDE SEQUENCE [LARGE SCALE GENOMIC DNA]</scope>
    <source>
        <strain evidence="2 3">LS</strain>
        <tissue evidence="2">Full body</tissue>
    </source>
</reference>
<evidence type="ECO:0000313" key="2">
    <source>
        <dbReference type="EMBL" id="KNC27149.1"/>
    </source>
</evidence>
<dbReference type="AlphaFoldDB" id="A0A0L0C6T5"/>
<evidence type="ECO:0000313" key="3">
    <source>
        <dbReference type="Proteomes" id="UP000037069"/>
    </source>
</evidence>
<name>A0A0L0C6T5_LUCCU</name>
<evidence type="ECO:0000256" key="1">
    <source>
        <dbReference type="SAM" id="SignalP"/>
    </source>
</evidence>
<organism evidence="2 3">
    <name type="scientific">Lucilia cuprina</name>
    <name type="common">Green bottle fly</name>
    <name type="synonym">Australian sheep blowfly</name>
    <dbReference type="NCBI Taxonomy" id="7375"/>
    <lineage>
        <taxon>Eukaryota</taxon>
        <taxon>Metazoa</taxon>
        <taxon>Ecdysozoa</taxon>
        <taxon>Arthropoda</taxon>
        <taxon>Hexapoda</taxon>
        <taxon>Insecta</taxon>
        <taxon>Pterygota</taxon>
        <taxon>Neoptera</taxon>
        <taxon>Endopterygota</taxon>
        <taxon>Diptera</taxon>
        <taxon>Brachycera</taxon>
        <taxon>Muscomorpha</taxon>
        <taxon>Oestroidea</taxon>
        <taxon>Calliphoridae</taxon>
        <taxon>Luciliinae</taxon>
        <taxon>Lucilia</taxon>
    </lineage>
</organism>
<comment type="caution">
    <text evidence="2">The sequence shown here is derived from an EMBL/GenBank/DDBJ whole genome shotgun (WGS) entry which is preliminary data.</text>
</comment>
<sequence length="598" mass="71513">MKLFLYPALIWGLVQLFAVNPSKASTFPIQTISAKEQLLQYYDKELQLLGKMFSEKAKNFSEQLLKFQLIKEASTPTIREFKENITDFLDDYSIYRRYNLNMQLLMQFALITQPFYDLKSNPNKDSQDIIAILEKLKYEDLLDEYEVKFQELIKQKYLPKFEELKTQLLTSNSNQSTNLLNWYDGIKKCQDYVCSKQQLNDLYDMLSTPQDDLLDYIYENIDHLYINYITKANKLAKSILRESKLSYLSTQIRQQLINNIKNFIKNYKSSHDIEQIYTIILDFYNNILLKFYYNKDLPTKDRQLLVNIFDENDIAEFDLKFQLKFNNFINTGLLKHLKEFKTVLSQEELEREQPLLRWFDHLMGLTNYADRVIEFANPILYTSVETKHYQSEFITELSKPTLNDEKPRFKRSLTSHQLCTELSNELENLFTQYLFRAIDIVVAARKVPEFSHLRLELKDHLSDNIYDFIFAYNSYKEKTELSDLIILFYNNIIRYIHNTNISIRSRILLAKIFKTQSLANFQLDYKRKFNNFAEDEVRKRFESFKTLATQEELAEMQFLSKWVDKYKTLEIFPEKVRALGELYEKLLYISIVKDNFEK</sequence>
<gene>
    <name evidence="2" type="ORF">FF38_12668</name>
</gene>
<feature type="chain" id="PRO_5005535627" evidence="1">
    <location>
        <begin position="25"/>
        <end position="598"/>
    </location>
</feature>
<dbReference type="EMBL" id="JRES01000933">
    <property type="protein sequence ID" value="KNC27149.1"/>
    <property type="molecule type" value="Genomic_DNA"/>
</dbReference>
<feature type="signal peptide" evidence="1">
    <location>
        <begin position="1"/>
        <end position="24"/>
    </location>
</feature>
<protein>
    <submittedName>
        <fullName evidence="2">Uncharacterized protein</fullName>
    </submittedName>
</protein>
<keyword evidence="3" id="KW-1185">Reference proteome</keyword>
<keyword evidence="1" id="KW-0732">Signal</keyword>